<dbReference type="Pfam" id="PF14137">
    <property type="entry name" value="DUF4304"/>
    <property type="match status" value="1"/>
</dbReference>
<keyword evidence="2" id="KW-1185">Reference proteome</keyword>
<dbReference type="RefSeq" id="WP_145365407.1">
    <property type="nucleotide sequence ID" value="NZ_CP036268.1"/>
</dbReference>
<evidence type="ECO:0008006" key="3">
    <source>
        <dbReference type="Google" id="ProtNLM"/>
    </source>
</evidence>
<dbReference type="Proteomes" id="UP000317318">
    <property type="component" value="Chromosome"/>
</dbReference>
<dbReference type="EMBL" id="CP036268">
    <property type="protein sequence ID" value="QDT39256.1"/>
    <property type="molecule type" value="Genomic_DNA"/>
</dbReference>
<gene>
    <name evidence="1" type="ORF">Pan189_36600</name>
</gene>
<protein>
    <recommendedName>
        <fullName evidence="3">DUF4304 domain-containing protein</fullName>
    </recommendedName>
</protein>
<dbReference type="AlphaFoldDB" id="A0A517R5S2"/>
<reference evidence="1 2" key="1">
    <citation type="submission" date="2019-02" db="EMBL/GenBank/DDBJ databases">
        <title>Deep-cultivation of Planctomycetes and their phenomic and genomic characterization uncovers novel biology.</title>
        <authorList>
            <person name="Wiegand S."/>
            <person name="Jogler M."/>
            <person name="Boedeker C."/>
            <person name="Pinto D."/>
            <person name="Vollmers J."/>
            <person name="Rivas-Marin E."/>
            <person name="Kohn T."/>
            <person name="Peeters S.H."/>
            <person name="Heuer A."/>
            <person name="Rast P."/>
            <person name="Oberbeckmann S."/>
            <person name="Bunk B."/>
            <person name="Jeske O."/>
            <person name="Meyerdierks A."/>
            <person name="Storesund J.E."/>
            <person name="Kallscheuer N."/>
            <person name="Luecker S."/>
            <person name="Lage O.M."/>
            <person name="Pohl T."/>
            <person name="Merkel B.J."/>
            <person name="Hornburger P."/>
            <person name="Mueller R.-W."/>
            <person name="Bruemmer F."/>
            <person name="Labrenz M."/>
            <person name="Spormann A.M."/>
            <person name="Op den Camp H."/>
            <person name="Overmann J."/>
            <person name="Amann R."/>
            <person name="Jetten M.S.M."/>
            <person name="Mascher T."/>
            <person name="Medema M.H."/>
            <person name="Devos D.P."/>
            <person name="Kaster A.-K."/>
            <person name="Ovreas L."/>
            <person name="Rohde M."/>
            <person name="Galperin M.Y."/>
            <person name="Jogler C."/>
        </authorList>
    </citation>
    <scope>NUCLEOTIDE SEQUENCE [LARGE SCALE GENOMIC DNA]</scope>
    <source>
        <strain evidence="1 2">Pan189</strain>
    </source>
</reference>
<proteinExistence type="predicted"/>
<accession>A0A517R5S2</accession>
<name>A0A517R5S2_9PLAN</name>
<dbReference type="InterPro" id="IPR025412">
    <property type="entry name" value="DUF4304"/>
</dbReference>
<evidence type="ECO:0000313" key="1">
    <source>
        <dbReference type="EMBL" id="QDT39256.1"/>
    </source>
</evidence>
<dbReference type="KEGG" id="svp:Pan189_36600"/>
<organism evidence="1 2">
    <name type="scientific">Stratiformator vulcanicus</name>
    <dbReference type="NCBI Taxonomy" id="2527980"/>
    <lineage>
        <taxon>Bacteria</taxon>
        <taxon>Pseudomonadati</taxon>
        <taxon>Planctomycetota</taxon>
        <taxon>Planctomycetia</taxon>
        <taxon>Planctomycetales</taxon>
        <taxon>Planctomycetaceae</taxon>
        <taxon>Stratiformator</taxon>
    </lineage>
</organism>
<dbReference type="OrthoDB" id="2612263at2"/>
<evidence type="ECO:0000313" key="2">
    <source>
        <dbReference type="Proteomes" id="UP000317318"/>
    </source>
</evidence>
<sequence>MQTSAQSFIKAVELKLKPIMRELGFSGRGRNWNRVREPFIDCVRLQILSDNTACCVSLGEHLTFLPIIGKREPIDPKRVSADDCEIAFRMTPGEEVDFWWQFSDGDSAQSYLLSTMSAQLEKSFAIYSDFPRPFEEISESNICSEKSERILASMTHIRKALLLARVSEHVGDKHRAKSWARYGLEQDGRASAVKIQLRELLNRVSK</sequence>